<name>A0A7D6A486_PSEPU</name>
<reference evidence="1 2" key="1">
    <citation type="journal article" date="2009" name="Mikrobiologiia">
        <title>[Phenanthren biodegradation and interaction of Pseudomonas putida BS3701 and Burkholderia sp.BS3702 in plant rhizosphere].</title>
        <authorList>
            <person name="Ovchinnikova A.A."/>
            <person name="Vetrova A.A."/>
            <person name="Filonov A.E."/>
            <person name="Boronin A.M."/>
        </authorList>
    </citation>
    <scope>NUCLEOTIDE SEQUENCE [LARGE SCALE GENOMIC DNA]</scope>
    <source>
        <strain evidence="1 2">BS3701</strain>
    </source>
</reference>
<dbReference type="InterPro" id="IPR001451">
    <property type="entry name" value="Hexapep"/>
</dbReference>
<dbReference type="Gene3D" id="2.160.10.10">
    <property type="entry name" value="Hexapeptide repeat proteins"/>
    <property type="match status" value="1"/>
</dbReference>
<dbReference type="CDD" id="cd04645">
    <property type="entry name" value="LbH_gamma_CA_like"/>
    <property type="match status" value="1"/>
</dbReference>
<evidence type="ECO:0000313" key="2">
    <source>
        <dbReference type="Proteomes" id="UP000510934"/>
    </source>
</evidence>
<dbReference type="InterPro" id="IPR047324">
    <property type="entry name" value="LbH_gamma_CA-like"/>
</dbReference>
<accession>A0A7D6A486</accession>
<gene>
    <name evidence="1" type="ORF">H0H12_09095</name>
</gene>
<sequence>MILAYQGTRPELGKDCFVAENATVVGQVTLGNRSSVWFNAVLRGDVEHIEVGAESNLQDGVIVHADPGSPVRIGNRVTVGHAAVLHGCTVEEGALIGIGATVLDGAVIGSQSLIAAGSLIPPGKQIPPRSLVMGAPGKVVRSLTQDELQSLAWAADEYVHLARGFLTQQAD</sequence>
<dbReference type="Pfam" id="PF00132">
    <property type="entry name" value="Hexapep"/>
    <property type="match status" value="1"/>
</dbReference>
<organism evidence="1 2">
    <name type="scientific">Pseudomonas putida</name>
    <name type="common">Arthrobacter siderocapsulatus</name>
    <dbReference type="NCBI Taxonomy" id="303"/>
    <lineage>
        <taxon>Bacteria</taxon>
        <taxon>Pseudomonadati</taxon>
        <taxon>Pseudomonadota</taxon>
        <taxon>Gammaproteobacteria</taxon>
        <taxon>Pseudomonadales</taxon>
        <taxon>Pseudomonadaceae</taxon>
        <taxon>Pseudomonas</taxon>
    </lineage>
</organism>
<dbReference type="InterPro" id="IPR050484">
    <property type="entry name" value="Transf_Hexapept/Carb_Anhydrase"/>
</dbReference>
<dbReference type="PANTHER" id="PTHR13061">
    <property type="entry name" value="DYNACTIN SUBUNIT P25"/>
    <property type="match status" value="1"/>
</dbReference>
<dbReference type="PANTHER" id="PTHR13061:SF29">
    <property type="entry name" value="GAMMA CARBONIC ANHYDRASE-LIKE 1, MITOCHONDRIAL-RELATED"/>
    <property type="match status" value="1"/>
</dbReference>
<dbReference type="InterPro" id="IPR011004">
    <property type="entry name" value="Trimer_LpxA-like_sf"/>
</dbReference>
<protein>
    <submittedName>
        <fullName evidence="1">Gamma carbonic anhydrase family protein</fullName>
    </submittedName>
</protein>
<dbReference type="AlphaFoldDB" id="A0A7D6A486"/>
<evidence type="ECO:0000313" key="1">
    <source>
        <dbReference type="EMBL" id="QLJ16058.1"/>
    </source>
</evidence>
<dbReference type="EMBL" id="CP059052">
    <property type="protein sequence ID" value="QLJ16058.1"/>
    <property type="molecule type" value="Genomic_DNA"/>
</dbReference>
<dbReference type="SUPFAM" id="SSF51161">
    <property type="entry name" value="Trimeric LpxA-like enzymes"/>
    <property type="match status" value="1"/>
</dbReference>
<dbReference type="RefSeq" id="WP_180689582.1">
    <property type="nucleotide sequence ID" value="NZ_CP059052.1"/>
</dbReference>
<dbReference type="Proteomes" id="UP000510934">
    <property type="component" value="Chromosome"/>
</dbReference>
<proteinExistence type="predicted"/>